<protein>
    <submittedName>
        <fullName evidence="1">Uncharacterized protein</fullName>
    </submittedName>
</protein>
<reference evidence="1 2" key="1">
    <citation type="journal article" date="2019" name="Sci. Rep.">
        <title>Orb-weaving spider Araneus ventricosus genome elucidates the spidroin gene catalogue.</title>
        <authorList>
            <person name="Kono N."/>
            <person name="Nakamura H."/>
            <person name="Ohtoshi R."/>
            <person name="Moran D.A.P."/>
            <person name="Shinohara A."/>
            <person name="Yoshida Y."/>
            <person name="Fujiwara M."/>
            <person name="Mori M."/>
            <person name="Tomita M."/>
            <person name="Arakawa K."/>
        </authorList>
    </citation>
    <scope>NUCLEOTIDE SEQUENCE [LARGE SCALE GENOMIC DNA]</scope>
</reference>
<sequence length="132" mass="14750">MPTIIVKPVVETIASSAILKAMLEDKISPRNLGVKILNCQPANGKGVIIRTETIEMAKKLEIEINTHLELKNLCSAREPRKRSPQILIYDIAESAGDKSQEEADFIEKLKTSNTFPEGDIRVLFRRKGKGSY</sequence>
<gene>
    <name evidence="1" type="ORF">AVEN_78607_1</name>
</gene>
<proteinExistence type="predicted"/>
<accession>A0A4Y2G1C0</accession>
<dbReference type="OrthoDB" id="7765201at2759"/>
<keyword evidence="2" id="KW-1185">Reference proteome</keyword>
<dbReference type="AlphaFoldDB" id="A0A4Y2G1C0"/>
<evidence type="ECO:0000313" key="1">
    <source>
        <dbReference type="EMBL" id="GBM46465.1"/>
    </source>
</evidence>
<name>A0A4Y2G1C0_ARAVE</name>
<comment type="caution">
    <text evidence="1">The sequence shown here is derived from an EMBL/GenBank/DDBJ whole genome shotgun (WGS) entry which is preliminary data.</text>
</comment>
<dbReference type="Proteomes" id="UP000499080">
    <property type="component" value="Unassembled WGS sequence"/>
</dbReference>
<evidence type="ECO:0000313" key="2">
    <source>
        <dbReference type="Proteomes" id="UP000499080"/>
    </source>
</evidence>
<dbReference type="EMBL" id="BGPR01001138">
    <property type="protein sequence ID" value="GBM46465.1"/>
    <property type="molecule type" value="Genomic_DNA"/>
</dbReference>
<organism evidence="1 2">
    <name type="scientific">Araneus ventricosus</name>
    <name type="common">Orbweaver spider</name>
    <name type="synonym">Epeira ventricosa</name>
    <dbReference type="NCBI Taxonomy" id="182803"/>
    <lineage>
        <taxon>Eukaryota</taxon>
        <taxon>Metazoa</taxon>
        <taxon>Ecdysozoa</taxon>
        <taxon>Arthropoda</taxon>
        <taxon>Chelicerata</taxon>
        <taxon>Arachnida</taxon>
        <taxon>Araneae</taxon>
        <taxon>Araneomorphae</taxon>
        <taxon>Entelegynae</taxon>
        <taxon>Araneoidea</taxon>
        <taxon>Araneidae</taxon>
        <taxon>Araneus</taxon>
    </lineage>
</organism>